<dbReference type="EMBL" id="CAWYQH010000103">
    <property type="protein sequence ID" value="CAK8687182.1"/>
    <property type="molecule type" value="Genomic_DNA"/>
</dbReference>
<dbReference type="InterPro" id="IPR011990">
    <property type="entry name" value="TPR-like_helical_dom_sf"/>
</dbReference>
<dbReference type="SUPFAM" id="SSF48452">
    <property type="entry name" value="TPR-like"/>
    <property type="match status" value="1"/>
</dbReference>
<evidence type="ECO:0000313" key="2">
    <source>
        <dbReference type="Proteomes" id="UP001642483"/>
    </source>
</evidence>
<reference evidence="1 2" key="1">
    <citation type="submission" date="2024-02" db="EMBL/GenBank/DDBJ databases">
        <authorList>
            <person name="Daric V."/>
            <person name="Darras S."/>
        </authorList>
    </citation>
    <scope>NUCLEOTIDE SEQUENCE [LARGE SCALE GENOMIC DNA]</scope>
</reference>
<comment type="caution">
    <text evidence="1">The sequence shown here is derived from an EMBL/GenBank/DDBJ whole genome shotgun (WGS) entry which is preliminary data.</text>
</comment>
<name>A0ABP0G5U5_CLALP</name>
<proteinExistence type="predicted"/>
<organism evidence="1 2">
    <name type="scientific">Clavelina lepadiformis</name>
    <name type="common">Light-bulb sea squirt</name>
    <name type="synonym">Ascidia lepadiformis</name>
    <dbReference type="NCBI Taxonomy" id="159417"/>
    <lineage>
        <taxon>Eukaryota</taxon>
        <taxon>Metazoa</taxon>
        <taxon>Chordata</taxon>
        <taxon>Tunicata</taxon>
        <taxon>Ascidiacea</taxon>
        <taxon>Aplousobranchia</taxon>
        <taxon>Clavelinidae</taxon>
        <taxon>Clavelina</taxon>
    </lineage>
</organism>
<dbReference type="Proteomes" id="UP001642483">
    <property type="component" value="Unassembled WGS sequence"/>
</dbReference>
<dbReference type="Gene3D" id="1.25.40.10">
    <property type="entry name" value="Tetratricopeptide repeat domain"/>
    <property type="match status" value="1"/>
</dbReference>
<keyword evidence="2" id="KW-1185">Reference proteome</keyword>
<protein>
    <submittedName>
        <fullName evidence="1">Uncharacterized protein</fullName>
    </submittedName>
</protein>
<dbReference type="PANTHER" id="PTHR15254">
    <property type="entry name" value="FANCONI ANEMIA GROUP G PROTEIN FAMILY MEMBER"/>
    <property type="match status" value="1"/>
</dbReference>
<dbReference type="PANTHER" id="PTHR15254:SF2">
    <property type="entry name" value="FANCONI ANEMIA GROUP G PROTEIN"/>
    <property type="match status" value="1"/>
</dbReference>
<dbReference type="InterPro" id="IPR039684">
    <property type="entry name" value="FANCG"/>
</dbReference>
<sequence>MTQVWKTEWTKVKGHAWIKHECHDNMKICYNCIVQCFSEDGPVLSNFPWCWYSNQIFICLKEVLQALEVSWNQCKPGCEKSIDDVLDTCKQFKRSLENLKPKNQQICIDLEKQCFRLINLLVVISLTKKDVELHLGKITELVNLWSDVGHMPSVLMKILICKQQKMTDHSFLEKECVSNPFLTYVMAYTTFKEDQFQEALLLCTKFFDSNHDIPNNINIPLLYNIMACCHTVLKKPLSAIMYWRKAVLCKDGAHLLPIIFNLYQSYVQCDMKKAAIKILATLSSAAKISMNKEAPASTLMITLNSMDNTKQPRLKLIHFNGCPEVIDLNKAKYLVSAGLASSACYGNSIIQYSELIDNLKRRHNSSSTLFTSNYHLAIHIPKMVQLIAELCCLFLTEGKFENVLEVECPDLLYCTNYFKSKQANVLPSALKNGKFNSSEDDSINLYNEAAMQFYHCLSIMLCKISVHIGQDYSKAKNEIRKCLQVMDTVPPCSQCCDDQKDGLAYYALARKLSVIKSRLYFNDALVLSKLANYKENELLKSLQAALQYDSRDINMRWNAVMLLWKIGQKQESIKTWCKTRSIDYRKPINELQCIYQEKLSILAKCTTIARKDLLQKDISILQELFSILN</sequence>
<accession>A0ABP0G5U5</accession>
<gene>
    <name evidence="1" type="ORF">CVLEPA_LOCUS19252</name>
</gene>
<evidence type="ECO:0000313" key="1">
    <source>
        <dbReference type="EMBL" id="CAK8687182.1"/>
    </source>
</evidence>